<protein>
    <submittedName>
        <fullName evidence="1">Uncharacterized protein</fullName>
    </submittedName>
</protein>
<dbReference type="EMBL" id="MU004181">
    <property type="protein sequence ID" value="KAF2501998.1"/>
    <property type="molecule type" value="Genomic_DNA"/>
</dbReference>
<dbReference type="OrthoDB" id="10333951at2759"/>
<evidence type="ECO:0000313" key="1">
    <source>
        <dbReference type="EMBL" id="KAF2501998.1"/>
    </source>
</evidence>
<reference evidence="1" key="1">
    <citation type="journal article" date="2020" name="Stud. Mycol.">
        <title>101 Dothideomycetes genomes: a test case for predicting lifestyles and emergence of pathogens.</title>
        <authorList>
            <person name="Haridas S."/>
            <person name="Albert R."/>
            <person name="Binder M."/>
            <person name="Bloem J."/>
            <person name="Labutti K."/>
            <person name="Salamov A."/>
            <person name="Andreopoulos B."/>
            <person name="Baker S."/>
            <person name="Barry K."/>
            <person name="Bills G."/>
            <person name="Bluhm B."/>
            <person name="Cannon C."/>
            <person name="Castanera R."/>
            <person name="Culley D."/>
            <person name="Daum C."/>
            <person name="Ezra D."/>
            <person name="Gonzalez J."/>
            <person name="Henrissat B."/>
            <person name="Kuo A."/>
            <person name="Liang C."/>
            <person name="Lipzen A."/>
            <person name="Lutzoni F."/>
            <person name="Magnuson J."/>
            <person name="Mondo S."/>
            <person name="Nolan M."/>
            <person name="Ohm R."/>
            <person name="Pangilinan J."/>
            <person name="Park H.-J."/>
            <person name="Ramirez L."/>
            <person name="Alfaro M."/>
            <person name="Sun H."/>
            <person name="Tritt A."/>
            <person name="Yoshinaga Y."/>
            <person name="Zwiers L.-H."/>
            <person name="Turgeon B."/>
            <person name="Goodwin S."/>
            <person name="Spatafora J."/>
            <person name="Crous P."/>
            <person name="Grigoriev I."/>
        </authorList>
    </citation>
    <scope>NUCLEOTIDE SEQUENCE</scope>
    <source>
        <strain evidence="1">CBS 269.34</strain>
    </source>
</reference>
<accession>A0A6A6RB14</accession>
<gene>
    <name evidence="1" type="ORF">BU16DRAFT_554061</name>
</gene>
<name>A0A6A6RB14_9PEZI</name>
<dbReference type="AlphaFoldDB" id="A0A6A6RB14"/>
<proteinExistence type="predicted"/>
<dbReference type="Proteomes" id="UP000799750">
    <property type="component" value="Unassembled WGS sequence"/>
</dbReference>
<organism evidence="1 2">
    <name type="scientific">Lophium mytilinum</name>
    <dbReference type="NCBI Taxonomy" id="390894"/>
    <lineage>
        <taxon>Eukaryota</taxon>
        <taxon>Fungi</taxon>
        <taxon>Dikarya</taxon>
        <taxon>Ascomycota</taxon>
        <taxon>Pezizomycotina</taxon>
        <taxon>Dothideomycetes</taxon>
        <taxon>Pleosporomycetidae</taxon>
        <taxon>Mytilinidiales</taxon>
        <taxon>Mytilinidiaceae</taxon>
        <taxon>Lophium</taxon>
    </lineage>
</organism>
<sequence>MSTASLPSADFAGALHLGFITAATAWSAIHAHDPANATIPGFREEDLPDDIIWIFADAFWDNGDDLLALSWPHAGEDGEVGERLGAVWKLTWVEKPEFAGTPWFVLRKESDVEKEMEDWGEWCARVWRWAVAETANE</sequence>
<evidence type="ECO:0000313" key="2">
    <source>
        <dbReference type="Proteomes" id="UP000799750"/>
    </source>
</evidence>
<keyword evidence="2" id="KW-1185">Reference proteome</keyword>